<name>A0ACC1DDG1_9NEOP</name>
<dbReference type="Proteomes" id="UP000824533">
    <property type="component" value="Linkage Group LG04"/>
</dbReference>
<accession>A0ACC1DDG1</accession>
<sequence length="424" mass="49055">MIRSLFLKCIFIFYAIIAFCPRKTNLTFSPTNIAEKTYHQSAINPKIKSLKITPHLYLLRDQKVIFFDDVDEPGFDFTENEMKKFKIWPKGVIPYYIDVLSFSDKVLRDTIRNFLNTVNAATSLNFVELPSPPKDDKTRWVFFVNRRGQMKCADPHIKDFTNEGVQKVVLGYECLSNGGALAESVLSLVGVPAQHNAPDRDNYIKVNWENVVPDKKYLFTKLKDDEWLFHDVTYDFKSASHYDFYRNSANGRAAIEVLDLSPDILVGEPATLSSNDILKIRMLYNYISKKKTDLPECHKLFETGVNFNKIKPKKDIIEPRKKHNKYLGITVDKVEEKEDDIVNNGSTDKEDPNIKGVETLQGSLSNDDLEQEEKGKSLSTKKKLYLPNKRGPLDELSDFNTDEEYRKLKEEKRIQKLKFKPVNW</sequence>
<evidence type="ECO:0000313" key="1">
    <source>
        <dbReference type="EMBL" id="KAJ0181636.1"/>
    </source>
</evidence>
<keyword evidence="2" id="KW-1185">Reference proteome</keyword>
<comment type="caution">
    <text evidence="1">The sequence shown here is derived from an EMBL/GenBank/DDBJ whole genome shotgun (WGS) entry which is preliminary data.</text>
</comment>
<proteinExistence type="predicted"/>
<dbReference type="EMBL" id="CM034390">
    <property type="protein sequence ID" value="KAJ0181636.1"/>
    <property type="molecule type" value="Genomic_DNA"/>
</dbReference>
<protein>
    <submittedName>
        <fullName evidence="1">Uncharacterized protein</fullName>
    </submittedName>
</protein>
<organism evidence="1 2">
    <name type="scientific">Dendrolimus kikuchii</name>
    <dbReference type="NCBI Taxonomy" id="765133"/>
    <lineage>
        <taxon>Eukaryota</taxon>
        <taxon>Metazoa</taxon>
        <taxon>Ecdysozoa</taxon>
        <taxon>Arthropoda</taxon>
        <taxon>Hexapoda</taxon>
        <taxon>Insecta</taxon>
        <taxon>Pterygota</taxon>
        <taxon>Neoptera</taxon>
        <taxon>Endopterygota</taxon>
        <taxon>Lepidoptera</taxon>
        <taxon>Glossata</taxon>
        <taxon>Ditrysia</taxon>
        <taxon>Bombycoidea</taxon>
        <taxon>Lasiocampidae</taxon>
        <taxon>Dendrolimus</taxon>
    </lineage>
</organism>
<evidence type="ECO:0000313" key="2">
    <source>
        <dbReference type="Proteomes" id="UP000824533"/>
    </source>
</evidence>
<reference evidence="1 2" key="1">
    <citation type="journal article" date="2021" name="Front. Genet.">
        <title>Chromosome-Level Genome Assembly Reveals Significant Gene Expansion in the Toll and IMD Signaling Pathways of Dendrolimus kikuchii.</title>
        <authorList>
            <person name="Zhou J."/>
            <person name="Wu P."/>
            <person name="Xiong Z."/>
            <person name="Liu N."/>
            <person name="Zhao N."/>
            <person name="Ji M."/>
            <person name="Qiu Y."/>
            <person name="Yang B."/>
        </authorList>
    </citation>
    <scope>NUCLEOTIDE SEQUENCE [LARGE SCALE GENOMIC DNA]</scope>
    <source>
        <strain evidence="1">Ann1</strain>
    </source>
</reference>
<gene>
    <name evidence="1" type="ORF">K1T71_002358</name>
</gene>